<protein>
    <submittedName>
        <fullName evidence="3">PQQ-binding-like beta-propeller repeat protein</fullName>
    </submittedName>
</protein>
<dbReference type="SMART" id="SM00564">
    <property type="entry name" value="PQQ"/>
    <property type="match status" value="2"/>
</dbReference>
<dbReference type="Proteomes" id="UP001601303">
    <property type="component" value="Unassembled WGS sequence"/>
</dbReference>
<dbReference type="Gene3D" id="2.130.10.10">
    <property type="entry name" value="YVTN repeat-like/Quinoprotein amine dehydrogenase"/>
    <property type="match status" value="1"/>
</dbReference>
<dbReference type="EMBL" id="JBIAHM010000011">
    <property type="protein sequence ID" value="MFE9602597.1"/>
    <property type="molecule type" value="Genomic_DNA"/>
</dbReference>
<dbReference type="InterPro" id="IPR015943">
    <property type="entry name" value="WD40/YVTN_repeat-like_dom_sf"/>
</dbReference>
<dbReference type="InterPro" id="IPR011047">
    <property type="entry name" value="Quinoprotein_ADH-like_sf"/>
</dbReference>
<comment type="caution">
    <text evidence="3">The sequence shown here is derived from an EMBL/GenBank/DDBJ whole genome shotgun (WGS) entry which is preliminary data.</text>
</comment>
<gene>
    <name evidence="3" type="ORF">ACFYNQ_29040</name>
</gene>
<feature type="region of interest" description="Disordered" evidence="1">
    <location>
        <begin position="78"/>
        <end position="113"/>
    </location>
</feature>
<keyword evidence="4" id="KW-1185">Reference proteome</keyword>
<feature type="domain" description="Pyrrolo-quinoline quinone repeat" evidence="2">
    <location>
        <begin position="125"/>
        <end position="211"/>
    </location>
</feature>
<evidence type="ECO:0000313" key="4">
    <source>
        <dbReference type="Proteomes" id="UP001601303"/>
    </source>
</evidence>
<dbReference type="RefSeq" id="WP_388110628.1">
    <property type="nucleotide sequence ID" value="NZ_JBIAHM010000011.1"/>
</dbReference>
<dbReference type="InterPro" id="IPR018391">
    <property type="entry name" value="PQQ_b-propeller_rpt"/>
</dbReference>
<accession>A0ABW6M903</accession>
<name>A0ABW6M903_9ACTN</name>
<evidence type="ECO:0000256" key="1">
    <source>
        <dbReference type="SAM" id="MobiDB-lite"/>
    </source>
</evidence>
<feature type="region of interest" description="Disordered" evidence="1">
    <location>
        <begin position="1"/>
        <end position="21"/>
    </location>
</feature>
<organism evidence="3 4">
    <name type="scientific">Streptomyces hokutonensis</name>
    <dbReference type="NCBI Taxonomy" id="1306990"/>
    <lineage>
        <taxon>Bacteria</taxon>
        <taxon>Bacillati</taxon>
        <taxon>Actinomycetota</taxon>
        <taxon>Actinomycetes</taxon>
        <taxon>Kitasatosporales</taxon>
        <taxon>Streptomycetaceae</taxon>
        <taxon>Streptomyces</taxon>
    </lineage>
</organism>
<proteinExistence type="predicted"/>
<dbReference type="InterPro" id="IPR002372">
    <property type="entry name" value="PQQ_rpt_dom"/>
</dbReference>
<dbReference type="Pfam" id="PF13360">
    <property type="entry name" value="PQQ_2"/>
    <property type="match status" value="1"/>
</dbReference>
<reference evidence="3 4" key="1">
    <citation type="submission" date="2024-10" db="EMBL/GenBank/DDBJ databases">
        <title>The Natural Products Discovery Center: Release of the First 8490 Sequenced Strains for Exploring Actinobacteria Biosynthetic Diversity.</title>
        <authorList>
            <person name="Kalkreuter E."/>
            <person name="Kautsar S.A."/>
            <person name="Yang D."/>
            <person name="Bader C.D."/>
            <person name="Teijaro C.N."/>
            <person name="Fluegel L."/>
            <person name="Davis C.M."/>
            <person name="Simpson J.R."/>
            <person name="Lauterbach L."/>
            <person name="Steele A.D."/>
            <person name="Gui C."/>
            <person name="Meng S."/>
            <person name="Li G."/>
            <person name="Viehrig K."/>
            <person name="Ye F."/>
            <person name="Su P."/>
            <person name="Kiefer A.F."/>
            <person name="Nichols A."/>
            <person name="Cepeda A.J."/>
            <person name="Yan W."/>
            <person name="Fan B."/>
            <person name="Jiang Y."/>
            <person name="Adhikari A."/>
            <person name="Zheng C.-J."/>
            <person name="Schuster L."/>
            <person name="Cowan T.M."/>
            <person name="Smanski M.J."/>
            <person name="Chevrette M.G."/>
            <person name="De Carvalho L.P.S."/>
            <person name="Shen B."/>
        </authorList>
    </citation>
    <scope>NUCLEOTIDE SEQUENCE [LARGE SCALE GENOMIC DNA]</scope>
    <source>
        <strain evidence="3 4">NPDC006488</strain>
    </source>
</reference>
<evidence type="ECO:0000313" key="3">
    <source>
        <dbReference type="EMBL" id="MFE9602597.1"/>
    </source>
</evidence>
<evidence type="ECO:0000259" key="2">
    <source>
        <dbReference type="Pfam" id="PF13360"/>
    </source>
</evidence>
<dbReference type="SUPFAM" id="SSF50998">
    <property type="entry name" value="Quinoprotein alcohol dehydrogenase-like"/>
    <property type="match status" value="1"/>
</dbReference>
<sequence>MSARLLWRSGRENGSPGAPLGTWAVDGTLALARPDGVRAYGLTTGEPLWSWQPPGDGGRVIAHASRDAADGVIVVLHHDDGHGDHEHGDDGRANDGHGDDQHTNGDHRDDRHTNDDHARVWHVWLTGLDLRTGTAVWTRDQRADELGSVGADAPEVALGGGRVAAATARARDGGTETTVRVLDARTGTLQWERPLPEGRRDAFVLTAGPVVVSTAGPGEPAPPDVRLRLHVVSEDVEQAVELPPLYEAFGAHPVIVGDTLAVELVPPQPYDTEHMGSTLRAVSAATGEFRWSWSSTYGRTIFPLAHRGALVVLNGYGDRATVLDPADGRVVAERSLPGYSYRARLVASGDCLAVVCAAPRTATRVRVFRWK</sequence>